<feature type="domain" description="Glycosyltransferase subfamily 4-like N-terminal" evidence="2">
    <location>
        <begin position="14"/>
        <end position="151"/>
    </location>
</feature>
<evidence type="ECO:0000313" key="3">
    <source>
        <dbReference type="EMBL" id="WAH39791.1"/>
    </source>
</evidence>
<gene>
    <name evidence="3" type="ORF">NZD89_15415</name>
</gene>
<accession>A0ABY6ZCF0</accession>
<proteinExistence type="predicted"/>
<dbReference type="Pfam" id="PF00534">
    <property type="entry name" value="Glycos_transf_1"/>
    <property type="match status" value="1"/>
</dbReference>
<dbReference type="RefSeq" id="WP_268003689.1">
    <property type="nucleotide sequence ID" value="NZ_BSUT01000001.1"/>
</dbReference>
<dbReference type="InterPro" id="IPR028098">
    <property type="entry name" value="Glyco_trans_4-like_N"/>
</dbReference>
<evidence type="ECO:0000313" key="4">
    <source>
        <dbReference type="Proteomes" id="UP001164761"/>
    </source>
</evidence>
<sequence length="362" mass="41274">MRILLIIHRLLQGGGTETHVMNLANQLRRRGHQVGIFTSGGLWAKKARELGIKVHQQKFTSKQLSQVILRNNYSVIHAHDTRSLRLIEHTEIPSKTHAFLTIHGMYIDGPLIRRCLNKTSRVIVVSPALQTYVAHVGVSSSKVTLIKNGISMTDFKGTTNKRLRARYRIPDNVKVIGYAGRFTLQKRLLGKRVVKILEGISRSRRDVWVLVAGRGSQLSVKNSVRCRVLGHVDDMQTFYNSCDIVIGSGRTAIEALACGVPTIAVGTKGYIGPVLRSTWLKAVKCNFGDHVLNRMKWTNEKLRNDTHNLLHRSNRVNSELKIIYRRVRLQYSDITKVKEVEQMYSNWLRPRPVYRRGSQFPR</sequence>
<reference evidence="3" key="1">
    <citation type="submission" date="2022-08" db="EMBL/GenBank/DDBJ databases">
        <title>Alicyclobacillus fastidiosus DSM 17978, complete genome.</title>
        <authorList>
            <person name="Wang Q."/>
            <person name="Cai R."/>
            <person name="Wang Z."/>
        </authorList>
    </citation>
    <scope>NUCLEOTIDE SEQUENCE</scope>
    <source>
        <strain evidence="3">DSM 17978</strain>
    </source>
</reference>
<dbReference type="CDD" id="cd03801">
    <property type="entry name" value="GT4_PimA-like"/>
    <property type="match status" value="1"/>
</dbReference>
<feature type="domain" description="Glycosyl transferase family 1" evidence="1">
    <location>
        <begin position="162"/>
        <end position="269"/>
    </location>
</feature>
<dbReference type="EMBL" id="CP104067">
    <property type="protein sequence ID" value="WAH39791.1"/>
    <property type="molecule type" value="Genomic_DNA"/>
</dbReference>
<organism evidence="3 4">
    <name type="scientific">Alicyclobacillus fastidiosus</name>
    <dbReference type="NCBI Taxonomy" id="392011"/>
    <lineage>
        <taxon>Bacteria</taxon>
        <taxon>Bacillati</taxon>
        <taxon>Bacillota</taxon>
        <taxon>Bacilli</taxon>
        <taxon>Bacillales</taxon>
        <taxon>Alicyclobacillaceae</taxon>
        <taxon>Alicyclobacillus</taxon>
    </lineage>
</organism>
<name>A0ABY6ZCF0_9BACL</name>
<dbReference type="Proteomes" id="UP001164761">
    <property type="component" value="Chromosome"/>
</dbReference>
<dbReference type="PANTHER" id="PTHR45947:SF3">
    <property type="entry name" value="SULFOQUINOVOSYL TRANSFERASE SQD2"/>
    <property type="match status" value="1"/>
</dbReference>
<dbReference type="Gene3D" id="3.40.50.2000">
    <property type="entry name" value="Glycogen Phosphorylase B"/>
    <property type="match status" value="2"/>
</dbReference>
<evidence type="ECO:0000259" key="1">
    <source>
        <dbReference type="Pfam" id="PF00534"/>
    </source>
</evidence>
<dbReference type="Pfam" id="PF13439">
    <property type="entry name" value="Glyco_transf_4"/>
    <property type="match status" value="1"/>
</dbReference>
<dbReference type="PANTHER" id="PTHR45947">
    <property type="entry name" value="SULFOQUINOVOSYL TRANSFERASE SQD2"/>
    <property type="match status" value="1"/>
</dbReference>
<evidence type="ECO:0000259" key="2">
    <source>
        <dbReference type="Pfam" id="PF13439"/>
    </source>
</evidence>
<dbReference type="InterPro" id="IPR050194">
    <property type="entry name" value="Glycosyltransferase_grp1"/>
</dbReference>
<dbReference type="InterPro" id="IPR001296">
    <property type="entry name" value="Glyco_trans_1"/>
</dbReference>
<protein>
    <submittedName>
        <fullName evidence="3">Glycosyltransferase family 4 protein</fullName>
    </submittedName>
</protein>
<dbReference type="SUPFAM" id="SSF53756">
    <property type="entry name" value="UDP-Glycosyltransferase/glycogen phosphorylase"/>
    <property type="match status" value="1"/>
</dbReference>
<keyword evidence="4" id="KW-1185">Reference proteome</keyword>